<dbReference type="InterPro" id="IPR052200">
    <property type="entry name" value="Protoporphyrinogen_IX_DH"/>
</dbReference>
<dbReference type="Pfam" id="PF12641">
    <property type="entry name" value="Flavodoxin_3"/>
    <property type="match status" value="1"/>
</dbReference>
<dbReference type="STRING" id="29341.RSJ17_04625"/>
<dbReference type="AlphaFoldDB" id="A0A0C1QV43"/>
<gene>
    <name evidence="2" type="ORF">U732_365</name>
</gene>
<dbReference type="OrthoDB" id="307208at2"/>
<comment type="caution">
    <text evidence="2">The sequence shown here is derived from an EMBL/GenBank/DDBJ whole genome shotgun (WGS) entry which is preliminary data.</text>
</comment>
<dbReference type="EMBL" id="AYSO01000020">
    <property type="protein sequence ID" value="KIE44892.1"/>
    <property type="molecule type" value="Genomic_DNA"/>
</dbReference>
<dbReference type="GO" id="GO:0016651">
    <property type="term" value="F:oxidoreductase activity, acting on NAD(P)H"/>
    <property type="evidence" value="ECO:0007669"/>
    <property type="project" value="UniProtKB-ARBA"/>
</dbReference>
<organism evidence="2 3">
    <name type="scientific">Clostridium argentinense CDC 2741</name>
    <dbReference type="NCBI Taxonomy" id="1418104"/>
    <lineage>
        <taxon>Bacteria</taxon>
        <taxon>Bacillati</taxon>
        <taxon>Bacillota</taxon>
        <taxon>Clostridia</taxon>
        <taxon>Eubacteriales</taxon>
        <taxon>Clostridiaceae</taxon>
        <taxon>Clostridium</taxon>
    </lineage>
</organism>
<evidence type="ECO:0000313" key="2">
    <source>
        <dbReference type="EMBL" id="KIE44892.1"/>
    </source>
</evidence>
<dbReference type="RefSeq" id="WP_039636175.1">
    <property type="nucleotide sequence ID" value="NZ_AYSO01000020.1"/>
</dbReference>
<proteinExistence type="predicted"/>
<dbReference type="GO" id="GO:0010181">
    <property type="term" value="F:FMN binding"/>
    <property type="evidence" value="ECO:0007669"/>
    <property type="project" value="InterPro"/>
</dbReference>
<keyword evidence="3" id="KW-1185">Reference proteome</keyword>
<dbReference type="PANTHER" id="PTHR38030:SF2">
    <property type="entry name" value="PROTOPORPHYRINOGEN IX DEHYDROGENASE [QUINONE]"/>
    <property type="match status" value="1"/>
</dbReference>
<dbReference type="GO" id="GO:0070819">
    <property type="term" value="F:menaquinone-dependent protoporphyrinogen oxidase activity"/>
    <property type="evidence" value="ECO:0007669"/>
    <property type="project" value="TreeGrafter"/>
</dbReference>
<name>A0A0C1QV43_9CLOT</name>
<dbReference type="Gene3D" id="3.40.50.360">
    <property type="match status" value="1"/>
</dbReference>
<sequence>MKIAVIFSSLTGNTKKVVYEILKDMPKDTKIYDLKELNHEIEEKFLVLGYWVDRAKPNKEMLEFMNNLEGKIIAAFGTLGANPNSEHGDITKNNVSEILEKNNILLGNFLCQGKIDPKITEMFKKMGANGPHVITEERLKRHEEALKHPNEEDFKAARDFIKTALDKYSKGEY</sequence>
<dbReference type="PANTHER" id="PTHR38030">
    <property type="entry name" value="PROTOPORPHYRINOGEN IX DEHYDROGENASE [MENAQUINONE]"/>
    <property type="match status" value="1"/>
</dbReference>
<evidence type="ECO:0000259" key="1">
    <source>
        <dbReference type="Pfam" id="PF12641"/>
    </source>
</evidence>
<feature type="domain" description="Flavodoxin-like" evidence="1">
    <location>
        <begin position="5"/>
        <end position="161"/>
    </location>
</feature>
<protein>
    <submittedName>
        <fullName evidence="2">Histone methylation DOT1 family protein</fullName>
    </submittedName>
</protein>
<dbReference type="SUPFAM" id="SSF52218">
    <property type="entry name" value="Flavoproteins"/>
    <property type="match status" value="1"/>
</dbReference>
<dbReference type="Proteomes" id="UP000031366">
    <property type="component" value="Unassembled WGS sequence"/>
</dbReference>
<dbReference type="GO" id="GO:0006783">
    <property type="term" value="P:heme biosynthetic process"/>
    <property type="evidence" value="ECO:0007669"/>
    <property type="project" value="TreeGrafter"/>
</dbReference>
<reference evidence="2 3" key="1">
    <citation type="journal article" date="2015" name="Infect. Genet. Evol.">
        <title>Genomic sequences of six botulinum neurotoxin-producing strains representing three clostridial species illustrate the mobility and diversity of botulinum neurotoxin genes.</title>
        <authorList>
            <person name="Smith T.J."/>
            <person name="Hill K.K."/>
            <person name="Xie G."/>
            <person name="Foley B.T."/>
            <person name="Williamson C.H."/>
            <person name="Foster J.T."/>
            <person name="Johnson S.L."/>
            <person name="Chertkov O."/>
            <person name="Teshima H."/>
            <person name="Gibbons H.S."/>
            <person name="Johnsky L.A."/>
            <person name="Karavis M.A."/>
            <person name="Smith L.A."/>
        </authorList>
    </citation>
    <scope>NUCLEOTIDE SEQUENCE [LARGE SCALE GENOMIC DNA]</scope>
    <source>
        <strain evidence="2 3">CDC 2741</strain>
    </source>
</reference>
<dbReference type="InterPro" id="IPR008254">
    <property type="entry name" value="Flavodoxin/NO_synth"/>
</dbReference>
<evidence type="ECO:0000313" key="3">
    <source>
        <dbReference type="Proteomes" id="UP000031366"/>
    </source>
</evidence>
<dbReference type="InterPro" id="IPR029039">
    <property type="entry name" value="Flavoprotein-like_sf"/>
</dbReference>
<accession>A0A0C1QV43</accession>